<sequence length="206" mass="22105">MTTPEDGGDSQRPTVGRSYLDREKITRSYEDGSSGAEYDFEAHTVEDAYADHLVDHGKGAYPGRSPLTPPDPDGGQLLAAHPIDPGAPKKALFVDLDAYEDPATGTPRPSSPVERLRQDLDRLKGAGRDTGLKILLDRAALDQRAMGAWQAADDLRATTDKAHAALGGAIERLWAVYASVIQALDATVRTAKGADRSLASDRRART</sequence>
<dbReference type="Proteomes" id="UP001500064">
    <property type="component" value="Unassembled WGS sequence"/>
</dbReference>
<comment type="caution">
    <text evidence="2">The sequence shown here is derived from an EMBL/GenBank/DDBJ whole genome shotgun (WGS) entry which is preliminary data.</text>
</comment>
<organism evidence="2 3">
    <name type="scientific">Nonomuraea maheshkhaliensis</name>
    <dbReference type="NCBI Taxonomy" id="419590"/>
    <lineage>
        <taxon>Bacteria</taxon>
        <taxon>Bacillati</taxon>
        <taxon>Actinomycetota</taxon>
        <taxon>Actinomycetes</taxon>
        <taxon>Streptosporangiales</taxon>
        <taxon>Streptosporangiaceae</taxon>
        <taxon>Nonomuraea</taxon>
    </lineage>
</organism>
<proteinExistence type="predicted"/>
<reference evidence="3" key="1">
    <citation type="journal article" date="2019" name="Int. J. Syst. Evol. Microbiol.">
        <title>The Global Catalogue of Microorganisms (GCM) 10K type strain sequencing project: providing services to taxonomists for standard genome sequencing and annotation.</title>
        <authorList>
            <consortium name="The Broad Institute Genomics Platform"/>
            <consortium name="The Broad Institute Genome Sequencing Center for Infectious Disease"/>
            <person name="Wu L."/>
            <person name="Ma J."/>
        </authorList>
    </citation>
    <scope>NUCLEOTIDE SEQUENCE [LARGE SCALE GENOMIC DNA]</scope>
    <source>
        <strain evidence="3">JCM 13929</strain>
    </source>
</reference>
<evidence type="ECO:0000313" key="3">
    <source>
        <dbReference type="Proteomes" id="UP001500064"/>
    </source>
</evidence>
<protein>
    <submittedName>
        <fullName evidence="2">Uncharacterized protein</fullName>
    </submittedName>
</protein>
<feature type="region of interest" description="Disordered" evidence="1">
    <location>
        <begin position="51"/>
        <end position="84"/>
    </location>
</feature>
<gene>
    <name evidence="2" type="ORF">GCM10009733_106730</name>
</gene>
<evidence type="ECO:0000256" key="1">
    <source>
        <dbReference type="SAM" id="MobiDB-lite"/>
    </source>
</evidence>
<feature type="region of interest" description="Disordered" evidence="1">
    <location>
        <begin position="1"/>
        <end position="38"/>
    </location>
</feature>
<dbReference type="RefSeq" id="WP_346115001.1">
    <property type="nucleotide sequence ID" value="NZ_BAAAMU010000193.1"/>
</dbReference>
<accession>A0ABP4TW71</accession>
<keyword evidence="3" id="KW-1185">Reference proteome</keyword>
<feature type="compositionally biased region" description="Basic and acidic residues" evidence="1">
    <location>
        <begin position="19"/>
        <end position="30"/>
    </location>
</feature>
<evidence type="ECO:0000313" key="2">
    <source>
        <dbReference type="EMBL" id="GAA1693505.1"/>
    </source>
</evidence>
<name>A0ABP4TW71_9ACTN</name>
<dbReference type="EMBL" id="BAAAMU010000193">
    <property type="protein sequence ID" value="GAA1693505.1"/>
    <property type="molecule type" value="Genomic_DNA"/>
</dbReference>